<dbReference type="SUPFAM" id="SSF51735">
    <property type="entry name" value="NAD(P)-binding Rossmann-fold domains"/>
    <property type="match status" value="1"/>
</dbReference>
<dbReference type="OrthoDB" id="2130169at2759"/>
<sequence>MSPGKQVFIIGPGFIGWNVLDLLIAEGYTVTGFVRRREHADQIKASGAEVVVGDLGDKTNITEHSAQADIAIHTATADHLPGAEAVLDGVKQRAEKGQMAIYIHTSGTSVLDDGAQGSRKSERVYHDNVRSEIDSVPDRAPHREMDLAIVRAQKEVGEKAKIAIMIPPKPSPHLLRTGPTPDPVNPNHQRLTIQIPTLTRVALKHHYAAHVGPGHAVESNIHVLDLARAYVTLLHHLETSPPAQTLSNPYYFCESTGSSEPSWHEIAVLIGQKLHDAGRIPDPTPRVLERGLHGDVFGEFTGAVIGLNSRSRAVRLRAVGWAPREKDWRASFVEDELSVILREETAGFAGYRGTVAS</sequence>
<dbReference type="Pfam" id="PF13460">
    <property type="entry name" value="NAD_binding_10"/>
    <property type="match status" value="1"/>
</dbReference>
<accession>A0A6G1KTT3</accession>
<protein>
    <submittedName>
        <fullName evidence="2">NAD(P)-binding protein</fullName>
    </submittedName>
</protein>
<dbReference type="AlphaFoldDB" id="A0A6G1KTT3"/>
<gene>
    <name evidence="2" type="ORF">EJ03DRAFT_356100</name>
</gene>
<evidence type="ECO:0000313" key="2">
    <source>
        <dbReference type="EMBL" id="KAF2764041.1"/>
    </source>
</evidence>
<feature type="domain" description="NAD(P)-binding" evidence="1">
    <location>
        <begin position="13"/>
        <end position="93"/>
    </location>
</feature>
<dbReference type="Proteomes" id="UP000799436">
    <property type="component" value="Unassembled WGS sequence"/>
</dbReference>
<proteinExistence type="predicted"/>
<dbReference type="InterPro" id="IPR036291">
    <property type="entry name" value="NAD(P)-bd_dom_sf"/>
</dbReference>
<evidence type="ECO:0000313" key="3">
    <source>
        <dbReference type="Proteomes" id="UP000799436"/>
    </source>
</evidence>
<dbReference type="GO" id="GO:0004029">
    <property type="term" value="F:aldehyde dehydrogenase (NAD+) activity"/>
    <property type="evidence" value="ECO:0007669"/>
    <property type="project" value="TreeGrafter"/>
</dbReference>
<evidence type="ECO:0000259" key="1">
    <source>
        <dbReference type="Pfam" id="PF13460"/>
    </source>
</evidence>
<keyword evidence="3" id="KW-1185">Reference proteome</keyword>
<dbReference type="PANTHER" id="PTHR48079">
    <property type="entry name" value="PROTEIN YEEZ"/>
    <property type="match status" value="1"/>
</dbReference>
<reference evidence="2" key="1">
    <citation type="journal article" date="2020" name="Stud. Mycol.">
        <title>101 Dothideomycetes genomes: a test case for predicting lifestyles and emergence of pathogens.</title>
        <authorList>
            <person name="Haridas S."/>
            <person name="Albert R."/>
            <person name="Binder M."/>
            <person name="Bloem J."/>
            <person name="Labutti K."/>
            <person name="Salamov A."/>
            <person name="Andreopoulos B."/>
            <person name="Baker S."/>
            <person name="Barry K."/>
            <person name="Bills G."/>
            <person name="Bluhm B."/>
            <person name="Cannon C."/>
            <person name="Castanera R."/>
            <person name="Culley D."/>
            <person name="Daum C."/>
            <person name="Ezra D."/>
            <person name="Gonzalez J."/>
            <person name="Henrissat B."/>
            <person name="Kuo A."/>
            <person name="Liang C."/>
            <person name="Lipzen A."/>
            <person name="Lutzoni F."/>
            <person name="Magnuson J."/>
            <person name="Mondo S."/>
            <person name="Nolan M."/>
            <person name="Ohm R."/>
            <person name="Pangilinan J."/>
            <person name="Park H.-J."/>
            <person name="Ramirez L."/>
            <person name="Alfaro M."/>
            <person name="Sun H."/>
            <person name="Tritt A."/>
            <person name="Yoshinaga Y."/>
            <person name="Zwiers L.-H."/>
            <person name="Turgeon B."/>
            <person name="Goodwin S."/>
            <person name="Spatafora J."/>
            <person name="Crous P."/>
            <person name="Grigoriev I."/>
        </authorList>
    </citation>
    <scope>NUCLEOTIDE SEQUENCE</scope>
    <source>
        <strain evidence="2">CBS 116005</strain>
    </source>
</reference>
<dbReference type="GO" id="GO:0005737">
    <property type="term" value="C:cytoplasm"/>
    <property type="evidence" value="ECO:0007669"/>
    <property type="project" value="TreeGrafter"/>
</dbReference>
<organism evidence="2 3">
    <name type="scientific">Teratosphaeria nubilosa</name>
    <dbReference type="NCBI Taxonomy" id="161662"/>
    <lineage>
        <taxon>Eukaryota</taxon>
        <taxon>Fungi</taxon>
        <taxon>Dikarya</taxon>
        <taxon>Ascomycota</taxon>
        <taxon>Pezizomycotina</taxon>
        <taxon>Dothideomycetes</taxon>
        <taxon>Dothideomycetidae</taxon>
        <taxon>Mycosphaerellales</taxon>
        <taxon>Teratosphaeriaceae</taxon>
        <taxon>Teratosphaeria</taxon>
    </lineage>
</organism>
<dbReference type="Gene3D" id="3.40.50.720">
    <property type="entry name" value="NAD(P)-binding Rossmann-like Domain"/>
    <property type="match status" value="1"/>
</dbReference>
<name>A0A6G1KTT3_9PEZI</name>
<dbReference type="InterPro" id="IPR016040">
    <property type="entry name" value="NAD(P)-bd_dom"/>
</dbReference>
<dbReference type="InterPro" id="IPR051783">
    <property type="entry name" value="NAD(P)-dependent_oxidoreduct"/>
</dbReference>
<dbReference type="EMBL" id="ML995943">
    <property type="protein sequence ID" value="KAF2764041.1"/>
    <property type="molecule type" value="Genomic_DNA"/>
</dbReference>
<dbReference type="PANTHER" id="PTHR48079:SF6">
    <property type="entry name" value="NAD(P)-BINDING DOMAIN-CONTAINING PROTEIN-RELATED"/>
    <property type="match status" value="1"/>
</dbReference>